<dbReference type="InterPro" id="IPR011989">
    <property type="entry name" value="ARM-like"/>
</dbReference>
<dbReference type="Proteomes" id="UP000265618">
    <property type="component" value="Unassembled WGS sequence"/>
</dbReference>
<keyword evidence="2" id="KW-0747">Spliceosome</keyword>
<proteinExistence type="inferred from homology"/>
<evidence type="ECO:0000313" key="4">
    <source>
        <dbReference type="Proteomes" id="UP000265618"/>
    </source>
</evidence>
<reference evidence="3 4" key="1">
    <citation type="journal article" date="2018" name="PLoS ONE">
        <title>The draft genome of Kipferlia bialata reveals reductive genome evolution in fornicate parasites.</title>
        <authorList>
            <person name="Tanifuji G."/>
            <person name="Takabayashi S."/>
            <person name="Kume K."/>
            <person name="Takagi M."/>
            <person name="Nakayama T."/>
            <person name="Kamikawa R."/>
            <person name="Inagaki Y."/>
            <person name="Hashimoto T."/>
        </authorList>
    </citation>
    <scope>NUCLEOTIDE SEQUENCE [LARGE SCALE GENOMIC DNA]</scope>
    <source>
        <strain evidence="3">NY0173</strain>
    </source>
</reference>
<comment type="similarity">
    <text evidence="1">Belongs to the SF3B1 family.</text>
</comment>
<name>A0A9K3GMF3_9EUKA</name>
<dbReference type="GO" id="GO:0003729">
    <property type="term" value="F:mRNA binding"/>
    <property type="evidence" value="ECO:0007669"/>
    <property type="project" value="InterPro"/>
</dbReference>
<dbReference type="PANTHER" id="PTHR12097">
    <property type="entry name" value="SPLICING FACTOR 3B, SUBUNIT 1-RELATED"/>
    <property type="match status" value="1"/>
</dbReference>
<keyword evidence="2" id="KW-0508">mRNA splicing</keyword>
<feature type="non-terminal residue" evidence="3">
    <location>
        <position position="250"/>
    </location>
</feature>
<dbReference type="AlphaFoldDB" id="A0A9K3GMF3"/>
<evidence type="ECO:0000256" key="1">
    <source>
        <dbReference type="ARBA" id="ARBA00005754"/>
    </source>
</evidence>
<dbReference type="GO" id="GO:0000245">
    <property type="term" value="P:spliceosomal complex assembly"/>
    <property type="evidence" value="ECO:0007669"/>
    <property type="project" value="InterPro"/>
</dbReference>
<dbReference type="InterPro" id="IPR016024">
    <property type="entry name" value="ARM-type_fold"/>
</dbReference>
<comment type="caution">
    <text evidence="3">The sequence shown here is derived from an EMBL/GenBank/DDBJ whole genome shotgun (WGS) entry which is preliminary data.</text>
</comment>
<accession>A0A9K3GMF3</accession>
<organism evidence="3 4">
    <name type="scientific">Kipferlia bialata</name>
    <dbReference type="NCBI Taxonomy" id="797122"/>
    <lineage>
        <taxon>Eukaryota</taxon>
        <taxon>Metamonada</taxon>
        <taxon>Carpediemonas-like organisms</taxon>
        <taxon>Kipferlia</taxon>
    </lineage>
</organism>
<dbReference type="SUPFAM" id="SSF48371">
    <property type="entry name" value="ARM repeat"/>
    <property type="match status" value="1"/>
</dbReference>
<evidence type="ECO:0000313" key="3">
    <source>
        <dbReference type="EMBL" id="GIQ88332.1"/>
    </source>
</evidence>
<dbReference type="OrthoDB" id="438939at2759"/>
<sequence>NVQNGVLKSLSFLFEYVAELGCDYVYAITPLLVDALTDRDEYHRQAACEVVRHIALNVAGLGRKDAVVHLLNHAFPNILEGAPHMVQAMLNAVQGCRAALGNGFLLSYFLPGLFHPAQRVRSIYWQSFNHSLIDGTDDLVPFYPRMDVLDTPLEEVASRSTLAALPQVEATVKGRAHVARVGAKRQRQREAAGKGSVVDRMFREGEAEAREYVFGDTVSGIDWYEDIVPTTRKPKHRYRHYGRPELDMML</sequence>
<dbReference type="InterPro" id="IPR038737">
    <property type="entry name" value="SF3b_su1-like"/>
</dbReference>
<keyword evidence="4" id="KW-1185">Reference proteome</keyword>
<keyword evidence="2" id="KW-0507">mRNA processing</keyword>
<protein>
    <submittedName>
        <fullName evidence="3">Uncharacterized protein</fullName>
    </submittedName>
</protein>
<evidence type="ECO:0000256" key="2">
    <source>
        <dbReference type="ARBA" id="ARBA00022728"/>
    </source>
</evidence>
<gene>
    <name evidence="3" type="ORF">KIPB_010558</name>
</gene>
<dbReference type="GO" id="GO:0005681">
    <property type="term" value="C:spliceosomal complex"/>
    <property type="evidence" value="ECO:0007669"/>
    <property type="project" value="UniProtKB-KW"/>
</dbReference>
<dbReference type="EMBL" id="BDIP01003969">
    <property type="protein sequence ID" value="GIQ88332.1"/>
    <property type="molecule type" value="Genomic_DNA"/>
</dbReference>
<dbReference type="Gene3D" id="1.25.10.10">
    <property type="entry name" value="Leucine-rich Repeat Variant"/>
    <property type="match status" value="1"/>
</dbReference>